<dbReference type="InterPro" id="IPR052509">
    <property type="entry name" value="Metal_resp_DNA-bind_regulator"/>
</dbReference>
<dbReference type="InterPro" id="IPR005149">
    <property type="entry name" value="Tscrpt_reg_PadR_N"/>
</dbReference>
<protein>
    <recommendedName>
        <fullName evidence="1">Transcription regulator PadR N-terminal domain-containing protein</fullName>
    </recommendedName>
</protein>
<feature type="domain" description="Transcription regulator PadR N-terminal" evidence="1">
    <location>
        <begin position="15"/>
        <end position="86"/>
    </location>
</feature>
<name>A0ABP8MMV1_9BACT</name>
<gene>
    <name evidence="2" type="ORF">GCM10023092_13000</name>
</gene>
<dbReference type="Pfam" id="PF03551">
    <property type="entry name" value="PadR"/>
    <property type="match status" value="1"/>
</dbReference>
<comment type="caution">
    <text evidence="2">The sequence shown here is derived from an EMBL/GenBank/DDBJ whole genome shotgun (WGS) entry which is preliminary data.</text>
</comment>
<dbReference type="SUPFAM" id="SSF46785">
    <property type="entry name" value="Winged helix' DNA-binding domain"/>
    <property type="match status" value="1"/>
</dbReference>
<evidence type="ECO:0000259" key="1">
    <source>
        <dbReference type="Pfam" id="PF03551"/>
    </source>
</evidence>
<dbReference type="PANTHER" id="PTHR33169">
    <property type="entry name" value="PADR-FAMILY TRANSCRIPTIONAL REGULATOR"/>
    <property type="match status" value="1"/>
</dbReference>
<evidence type="ECO:0000313" key="3">
    <source>
        <dbReference type="Proteomes" id="UP001501410"/>
    </source>
</evidence>
<organism evidence="2 3">
    <name type="scientific">Rurimicrobium arvi</name>
    <dbReference type="NCBI Taxonomy" id="2049916"/>
    <lineage>
        <taxon>Bacteria</taxon>
        <taxon>Pseudomonadati</taxon>
        <taxon>Bacteroidota</taxon>
        <taxon>Chitinophagia</taxon>
        <taxon>Chitinophagales</taxon>
        <taxon>Chitinophagaceae</taxon>
        <taxon>Rurimicrobium</taxon>
    </lineage>
</organism>
<dbReference type="RefSeq" id="WP_344824246.1">
    <property type="nucleotide sequence ID" value="NZ_BAABEZ010000022.1"/>
</dbReference>
<accession>A0ABP8MMV1</accession>
<sequence>METGKIIKGSLSAIILQLLENNGAMYGYEMTKAVRQGSMEKMKVTEAALYPALHKLEESGMLETEIKFVEGRQRKYYRLSENGKAEGRRQLEHLQEMIASLQQVLDFRLQKS</sequence>
<dbReference type="Gene3D" id="1.10.10.10">
    <property type="entry name" value="Winged helix-like DNA-binding domain superfamily/Winged helix DNA-binding domain"/>
    <property type="match status" value="1"/>
</dbReference>
<evidence type="ECO:0000313" key="2">
    <source>
        <dbReference type="EMBL" id="GAA4453149.1"/>
    </source>
</evidence>
<dbReference type="InterPro" id="IPR036388">
    <property type="entry name" value="WH-like_DNA-bd_sf"/>
</dbReference>
<reference evidence="3" key="1">
    <citation type="journal article" date="2019" name="Int. J. Syst. Evol. Microbiol.">
        <title>The Global Catalogue of Microorganisms (GCM) 10K type strain sequencing project: providing services to taxonomists for standard genome sequencing and annotation.</title>
        <authorList>
            <consortium name="The Broad Institute Genomics Platform"/>
            <consortium name="The Broad Institute Genome Sequencing Center for Infectious Disease"/>
            <person name="Wu L."/>
            <person name="Ma J."/>
        </authorList>
    </citation>
    <scope>NUCLEOTIDE SEQUENCE [LARGE SCALE GENOMIC DNA]</scope>
    <source>
        <strain evidence="3">JCM 31921</strain>
    </source>
</reference>
<dbReference type="InterPro" id="IPR036390">
    <property type="entry name" value="WH_DNA-bd_sf"/>
</dbReference>
<proteinExistence type="predicted"/>
<dbReference type="PANTHER" id="PTHR33169:SF14">
    <property type="entry name" value="TRANSCRIPTIONAL REGULATOR RV3488"/>
    <property type="match status" value="1"/>
</dbReference>
<keyword evidence="3" id="KW-1185">Reference proteome</keyword>
<dbReference type="Proteomes" id="UP001501410">
    <property type="component" value="Unassembled WGS sequence"/>
</dbReference>
<dbReference type="EMBL" id="BAABEZ010000022">
    <property type="protein sequence ID" value="GAA4453149.1"/>
    <property type="molecule type" value="Genomic_DNA"/>
</dbReference>